<dbReference type="PANTHER" id="PTHR38030">
    <property type="entry name" value="PROTOPORPHYRINOGEN IX DEHYDROGENASE [MENAQUINONE]"/>
    <property type="match status" value="1"/>
</dbReference>
<gene>
    <name evidence="2" type="ORF">DW839_16405</name>
</gene>
<accession>A0A414ATS9</accession>
<dbReference type="Pfam" id="PF12724">
    <property type="entry name" value="Flavodoxin_5"/>
    <property type="match status" value="1"/>
</dbReference>
<sequence>MFVLHNYDTNTYPKQKGAEEIMKIAVMYISKTGSTQLCAEYIASKLQDCSLFDLDREIPCLSDFDVLLIGSGVRMGKIYKPAKQVLNDNIETLIAKKTIIFLCNFYPETIQKTIRNSIPNRLINHAKIIKCGGISPFSKPTNTEWLNCTEINEVLTAFCLM</sequence>
<evidence type="ECO:0000259" key="1">
    <source>
        <dbReference type="Pfam" id="PF12724"/>
    </source>
</evidence>
<dbReference type="AlphaFoldDB" id="A0A414ATS9"/>
<comment type="caution">
    <text evidence="2">The sequence shown here is derived from an EMBL/GenBank/DDBJ whole genome shotgun (WGS) entry which is preliminary data.</text>
</comment>
<dbReference type="PANTHER" id="PTHR38030:SF2">
    <property type="entry name" value="PROTOPORPHYRINOGEN IX DEHYDROGENASE [QUINONE]"/>
    <property type="match status" value="1"/>
</dbReference>
<dbReference type="Gene3D" id="3.40.50.360">
    <property type="match status" value="1"/>
</dbReference>
<dbReference type="GO" id="GO:0006783">
    <property type="term" value="P:heme biosynthetic process"/>
    <property type="evidence" value="ECO:0007669"/>
    <property type="project" value="TreeGrafter"/>
</dbReference>
<dbReference type="InterPro" id="IPR026816">
    <property type="entry name" value="Flavodoxin_dom"/>
</dbReference>
<protein>
    <recommendedName>
        <fullName evidence="1">Flavodoxin domain-containing protein</fullName>
    </recommendedName>
</protein>
<dbReference type="InterPro" id="IPR029039">
    <property type="entry name" value="Flavoprotein-like_sf"/>
</dbReference>
<dbReference type="EMBL" id="QSHZ01000017">
    <property type="protein sequence ID" value="RHC54978.1"/>
    <property type="molecule type" value="Genomic_DNA"/>
</dbReference>
<name>A0A414ATS9_9FIRM</name>
<reference evidence="2 3" key="1">
    <citation type="submission" date="2018-08" db="EMBL/GenBank/DDBJ databases">
        <title>A genome reference for cultivated species of the human gut microbiota.</title>
        <authorList>
            <person name="Zou Y."/>
            <person name="Xue W."/>
            <person name="Luo G."/>
        </authorList>
    </citation>
    <scope>NUCLEOTIDE SEQUENCE [LARGE SCALE GENOMIC DNA]</scope>
    <source>
        <strain evidence="2 3">AM35-14</strain>
    </source>
</reference>
<proteinExistence type="predicted"/>
<evidence type="ECO:0000313" key="2">
    <source>
        <dbReference type="EMBL" id="RHC54978.1"/>
    </source>
</evidence>
<feature type="domain" description="Flavodoxin" evidence="1">
    <location>
        <begin position="26"/>
        <end position="130"/>
    </location>
</feature>
<dbReference type="GO" id="GO:0070819">
    <property type="term" value="F:menaquinone-dependent protoporphyrinogen oxidase activity"/>
    <property type="evidence" value="ECO:0007669"/>
    <property type="project" value="TreeGrafter"/>
</dbReference>
<evidence type="ECO:0000313" key="3">
    <source>
        <dbReference type="Proteomes" id="UP000283975"/>
    </source>
</evidence>
<dbReference type="InterPro" id="IPR052200">
    <property type="entry name" value="Protoporphyrinogen_IX_DH"/>
</dbReference>
<dbReference type="SUPFAM" id="SSF52218">
    <property type="entry name" value="Flavoproteins"/>
    <property type="match status" value="1"/>
</dbReference>
<organism evidence="2 3">
    <name type="scientific">Enterocloster bolteae</name>
    <dbReference type="NCBI Taxonomy" id="208479"/>
    <lineage>
        <taxon>Bacteria</taxon>
        <taxon>Bacillati</taxon>
        <taxon>Bacillota</taxon>
        <taxon>Clostridia</taxon>
        <taxon>Lachnospirales</taxon>
        <taxon>Lachnospiraceae</taxon>
        <taxon>Enterocloster</taxon>
    </lineage>
</organism>
<dbReference type="Proteomes" id="UP000283975">
    <property type="component" value="Unassembled WGS sequence"/>
</dbReference>
<dbReference type="GO" id="GO:0010181">
    <property type="term" value="F:FMN binding"/>
    <property type="evidence" value="ECO:0007669"/>
    <property type="project" value="TreeGrafter"/>
</dbReference>